<dbReference type="Pfam" id="PF17766">
    <property type="entry name" value="fn3_6"/>
    <property type="match status" value="1"/>
</dbReference>
<evidence type="ECO:0000256" key="8">
    <source>
        <dbReference type="ARBA" id="ARBA00023180"/>
    </source>
</evidence>
<dbReference type="Gene3D" id="3.40.50.200">
    <property type="entry name" value="Peptidase S8/S53 domain"/>
    <property type="match status" value="1"/>
</dbReference>
<feature type="active site" description="Charge relay system" evidence="9 10">
    <location>
        <position position="138"/>
    </location>
</feature>
<feature type="active site" description="Charge relay system" evidence="9 10">
    <location>
        <position position="210"/>
    </location>
</feature>
<keyword evidence="3" id="KW-0964">Secreted</keyword>
<dbReference type="SUPFAM" id="SSF54897">
    <property type="entry name" value="Protease propeptides/inhibitors"/>
    <property type="match status" value="1"/>
</dbReference>
<dbReference type="PROSITE" id="PS51892">
    <property type="entry name" value="SUBTILASE"/>
    <property type="match status" value="1"/>
</dbReference>
<evidence type="ECO:0000256" key="7">
    <source>
        <dbReference type="ARBA" id="ARBA00022825"/>
    </source>
</evidence>
<dbReference type="InterPro" id="IPR010259">
    <property type="entry name" value="S8pro/Inhibitor_I9"/>
</dbReference>
<dbReference type="InterPro" id="IPR003137">
    <property type="entry name" value="PA_domain"/>
</dbReference>
<evidence type="ECO:0000259" key="13">
    <source>
        <dbReference type="Pfam" id="PF02225"/>
    </source>
</evidence>
<evidence type="ECO:0000313" key="17">
    <source>
        <dbReference type="Proteomes" id="UP001157418"/>
    </source>
</evidence>
<accession>A0AAU9M0T9</accession>
<comment type="caution">
    <text evidence="16">The sequence shown here is derived from an EMBL/GenBank/DDBJ whole genome shotgun (WGS) entry which is preliminary data.</text>
</comment>
<evidence type="ECO:0000259" key="15">
    <source>
        <dbReference type="Pfam" id="PF17766"/>
    </source>
</evidence>
<keyword evidence="17" id="KW-1185">Reference proteome</keyword>
<dbReference type="GO" id="GO:0048731">
    <property type="term" value="P:system development"/>
    <property type="evidence" value="ECO:0007669"/>
    <property type="project" value="UniProtKB-ARBA"/>
</dbReference>
<evidence type="ECO:0000256" key="3">
    <source>
        <dbReference type="ARBA" id="ARBA00022525"/>
    </source>
</evidence>
<name>A0AAU9M0T9_9ASTR</name>
<evidence type="ECO:0000256" key="9">
    <source>
        <dbReference type="PIRSR" id="PIRSR615500-1"/>
    </source>
</evidence>
<organism evidence="16 17">
    <name type="scientific">Lactuca virosa</name>
    <dbReference type="NCBI Taxonomy" id="75947"/>
    <lineage>
        <taxon>Eukaryota</taxon>
        <taxon>Viridiplantae</taxon>
        <taxon>Streptophyta</taxon>
        <taxon>Embryophyta</taxon>
        <taxon>Tracheophyta</taxon>
        <taxon>Spermatophyta</taxon>
        <taxon>Magnoliopsida</taxon>
        <taxon>eudicotyledons</taxon>
        <taxon>Gunneridae</taxon>
        <taxon>Pentapetalae</taxon>
        <taxon>asterids</taxon>
        <taxon>campanulids</taxon>
        <taxon>Asterales</taxon>
        <taxon>Asteraceae</taxon>
        <taxon>Cichorioideae</taxon>
        <taxon>Cichorieae</taxon>
        <taxon>Lactucinae</taxon>
        <taxon>Lactuca</taxon>
    </lineage>
</organism>
<dbReference type="PROSITE" id="PS00138">
    <property type="entry name" value="SUBTILASE_SER"/>
    <property type="match status" value="1"/>
</dbReference>
<evidence type="ECO:0000313" key="16">
    <source>
        <dbReference type="EMBL" id="CAH1419639.1"/>
    </source>
</evidence>
<evidence type="ECO:0000256" key="6">
    <source>
        <dbReference type="ARBA" id="ARBA00022801"/>
    </source>
</evidence>
<reference evidence="16 17" key="1">
    <citation type="submission" date="2022-01" db="EMBL/GenBank/DDBJ databases">
        <authorList>
            <person name="Xiong W."/>
            <person name="Schranz E."/>
        </authorList>
    </citation>
    <scope>NUCLEOTIDE SEQUENCE [LARGE SCALE GENOMIC DNA]</scope>
</reference>
<keyword evidence="4 10" id="KW-0645">Protease</keyword>
<dbReference type="InterPro" id="IPR045051">
    <property type="entry name" value="SBT"/>
</dbReference>
<dbReference type="Pfam" id="PF02225">
    <property type="entry name" value="PA"/>
    <property type="match status" value="1"/>
</dbReference>
<dbReference type="EMBL" id="CAKMRJ010000447">
    <property type="protein sequence ID" value="CAH1419639.1"/>
    <property type="molecule type" value="Genomic_DNA"/>
</dbReference>
<comment type="similarity">
    <text evidence="2 10">Belongs to the peptidase S8 family.</text>
</comment>
<dbReference type="GO" id="GO:0004252">
    <property type="term" value="F:serine-type endopeptidase activity"/>
    <property type="evidence" value="ECO:0007669"/>
    <property type="project" value="UniProtKB-UniRule"/>
</dbReference>
<evidence type="ECO:0000256" key="4">
    <source>
        <dbReference type="ARBA" id="ARBA00022670"/>
    </source>
</evidence>
<dbReference type="InterPro" id="IPR034197">
    <property type="entry name" value="Peptidases_S8_3"/>
</dbReference>
<dbReference type="InterPro" id="IPR041469">
    <property type="entry name" value="Subtilisin-like_FN3"/>
</dbReference>
<dbReference type="CDD" id="cd04852">
    <property type="entry name" value="Peptidases_S8_3"/>
    <property type="match status" value="1"/>
</dbReference>
<evidence type="ECO:0000256" key="5">
    <source>
        <dbReference type="ARBA" id="ARBA00022729"/>
    </source>
</evidence>
<evidence type="ECO:0008006" key="18">
    <source>
        <dbReference type="Google" id="ProtNLM"/>
    </source>
</evidence>
<evidence type="ECO:0000256" key="2">
    <source>
        <dbReference type="ARBA" id="ARBA00011073"/>
    </source>
</evidence>
<dbReference type="FunFam" id="3.40.50.200:FF:000006">
    <property type="entry name" value="Subtilisin-like protease SBT1.5"/>
    <property type="match status" value="1"/>
</dbReference>
<dbReference type="InterPro" id="IPR015500">
    <property type="entry name" value="Peptidase_S8_subtilisin-rel"/>
</dbReference>
<dbReference type="GO" id="GO:0005576">
    <property type="term" value="C:extracellular region"/>
    <property type="evidence" value="ECO:0007669"/>
    <property type="project" value="UniProtKB-SubCell"/>
</dbReference>
<evidence type="ECO:0000256" key="10">
    <source>
        <dbReference type="PROSITE-ProRule" id="PRU01240"/>
    </source>
</evidence>
<dbReference type="Gene3D" id="3.50.30.30">
    <property type="match status" value="1"/>
</dbReference>
<protein>
    <recommendedName>
        <fullName evidence="18">Subtilisin-like protease</fullName>
    </recommendedName>
</protein>
<dbReference type="CDD" id="cd02120">
    <property type="entry name" value="PA_subtilisin_like"/>
    <property type="match status" value="1"/>
</dbReference>
<gene>
    <name evidence="16" type="ORF">LVIROSA_LOCUS7156</name>
</gene>
<dbReference type="PANTHER" id="PTHR10795">
    <property type="entry name" value="PROPROTEIN CONVERTASE SUBTILISIN/KEXIN"/>
    <property type="match status" value="1"/>
</dbReference>
<dbReference type="Pfam" id="PF00082">
    <property type="entry name" value="Peptidase_S8"/>
    <property type="match status" value="1"/>
</dbReference>
<keyword evidence="5 11" id="KW-0732">Signal</keyword>
<feature type="domain" description="Inhibitor I9" evidence="14">
    <location>
        <begin position="23"/>
        <end position="100"/>
    </location>
</feature>
<dbReference type="InterPro" id="IPR000209">
    <property type="entry name" value="Peptidase_S8/S53_dom"/>
</dbReference>
<feature type="domain" description="Peptidase S8/S53" evidence="12">
    <location>
        <begin position="130"/>
        <end position="579"/>
    </location>
</feature>
<comment type="subcellular location">
    <subcellularLocation>
        <location evidence="1">Secreted</location>
    </subcellularLocation>
</comment>
<dbReference type="GO" id="GO:0006508">
    <property type="term" value="P:proteolysis"/>
    <property type="evidence" value="ECO:0007669"/>
    <property type="project" value="UniProtKB-KW"/>
</dbReference>
<evidence type="ECO:0000259" key="12">
    <source>
        <dbReference type="Pfam" id="PF00082"/>
    </source>
</evidence>
<dbReference type="Pfam" id="PF05922">
    <property type="entry name" value="Inhibitor_I9"/>
    <property type="match status" value="1"/>
</dbReference>
<dbReference type="Proteomes" id="UP001157418">
    <property type="component" value="Unassembled WGS sequence"/>
</dbReference>
<dbReference type="InterPro" id="IPR023828">
    <property type="entry name" value="Peptidase_S8_Ser-AS"/>
</dbReference>
<feature type="domain" description="PA" evidence="13">
    <location>
        <begin position="369"/>
        <end position="455"/>
    </location>
</feature>
<evidence type="ECO:0000256" key="11">
    <source>
        <dbReference type="SAM" id="SignalP"/>
    </source>
</evidence>
<dbReference type="SUPFAM" id="SSF52743">
    <property type="entry name" value="Subtilisin-like"/>
    <property type="match status" value="1"/>
</dbReference>
<dbReference type="AlphaFoldDB" id="A0AAU9M0T9"/>
<evidence type="ECO:0000259" key="14">
    <source>
        <dbReference type="Pfam" id="PF05922"/>
    </source>
</evidence>
<feature type="chain" id="PRO_5043672842" description="Subtilisin-like protease" evidence="11">
    <location>
        <begin position="20"/>
        <end position="761"/>
    </location>
</feature>
<dbReference type="Gene3D" id="2.60.40.2310">
    <property type="match status" value="1"/>
</dbReference>
<proteinExistence type="inferred from homology"/>
<sequence length="761" mass="81817">MASLLWLCVLAAVIHPSSTAKQTYIVQMKHHQKPTSYLTHSDWYSHHLQALTSVTHDALLYTYTTAYHGFAASLDPQQAQALRESDSVLGVYEDTVYQLHTTRTPEFLGIENELGFLTGQTPQQFSVASNDVIIGVLDTGVWPESKSFDDSGMPAVPTRWRGECEEYEDFKATLCNKKLVGARKYYYGFRKAAEVEIMKEKPTPRDLNGHGTHTSSTAVGSQVGNATLFGYATGTARGMAVHARVASYKVCWKLGCFSSDILAAMDQAISDGVNVLSMSLGAGPMPYYHDPIAIGAFKAMEMGVFVSCSGGNSGPAKSSIANVAPWIMTVGAGTLDRDFPAYAVLGNGKRVTGVSLYSGKGMGDKPVELVYNNGNRKNSSSKLCLPGSLDSELVRGKVVFCDRGLNPRAEKGMVVKYAGGVGMILANTAANGEELVADSHVLPAVAVGRKVGDEIRKYLKTEAKPTAVLSFGWTVLGVKPSPVVAAFSSRGPNKITPEILKPDVIGPGVNILAGWSGASGPTGIGSDDRKTQYNIMSGTSMSCPHISGLAALLKAAHPKWSTSAIKSALMTTAYTVDNTKSPLRDAAGGEASTPWAHGAGHVDPHKAISPGLVYDISTKEYIAFLCSLGYTMKQVEAVVNRPNVTCSRRFRDPGQLNYPSFSIVFGESRVVRYTRRLTNVGPVGDVSYEVEVEAPEGVEVMVKPERVVFKEVGERVRYTVTFVSEKKKKKGGDGAFGHGFGSITWKNGENRVRSPVAFSWV</sequence>
<keyword evidence="8" id="KW-0325">Glycoprotein</keyword>
<evidence type="ECO:0000256" key="1">
    <source>
        <dbReference type="ARBA" id="ARBA00004613"/>
    </source>
</evidence>
<dbReference type="InterPro" id="IPR037045">
    <property type="entry name" value="S8pro/Inhibitor_I9_sf"/>
</dbReference>
<feature type="active site" description="Charge relay system" evidence="9 10">
    <location>
        <position position="540"/>
    </location>
</feature>
<keyword evidence="7 10" id="KW-0720">Serine protease</keyword>
<dbReference type="FunFam" id="3.50.30.30:FF:000005">
    <property type="entry name" value="subtilisin-like protease SBT1.5"/>
    <property type="match status" value="1"/>
</dbReference>
<dbReference type="FunFam" id="3.30.70.80:FF:000003">
    <property type="entry name" value="Subtilisin-like protease SBT1.9"/>
    <property type="match status" value="1"/>
</dbReference>
<feature type="signal peptide" evidence="11">
    <location>
        <begin position="1"/>
        <end position="19"/>
    </location>
</feature>
<dbReference type="Gene3D" id="3.30.70.80">
    <property type="entry name" value="Peptidase S8 propeptide/proteinase inhibitor I9"/>
    <property type="match status" value="1"/>
</dbReference>
<keyword evidence="6 10" id="KW-0378">Hydrolase</keyword>
<feature type="domain" description="Subtilisin-like protease fibronectin type-III" evidence="15">
    <location>
        <begin position="655"/>
        <end position="757"/>
    </location>
</feature>
<dbReference type="PRINTS" id="PR00723">
    <property type="entry name" value="SUBTILISIN"/>
</dbReference>
<dbReference type="InterPro" id="IPR036852">
    <property type="entry name" value="Peptidase_S8/S53_dom_sf"/>
</dbReference>